<reference evidence="3" key="1">
    <citation type="submission" date="2021-01" db="EMBL/GenBank/DDBJ databases">
        <authorList>
            <person name="Corre E."/>
            <person name="Pelletier E."/>
            <person name="Niang G."/>
            <person name="Scheremetjew M."/>
            <person name="Finn R."/>
            <person name="Kale V."/>
            <person name="Holt S."/>
            <person name="Cochrane G."/>
            <person name="Meng A."/>
            <person name="Brown T."/>
            <person name="Cohen L."/>
        </authorList>
    </citation>
    <scope>NUCLEOTIDE SEQUENCE</scope>
    <source>
        <strain evidence="3">CCMP1510</strain>
    </source>
</reference>
<dbReference type="Pfam" id="PF20649">
    <property type="entry name" value="COG5_C"/>
    <property type="match status" value="1"/>
</dbReference>
<dbReference type="InterPro" id="IPR048485">
    <property type="entry name" value="COG5_helical"/>
</dbReference>
<dbReference type="PANTHER" id="PTHR13228">
    <property type="entry name" value="CONSERVED OLIGOMERIC GOLGI COMPLEX COMPONENT 5"/>
    <property type="match status" value="1"/>
</dbReference>
<evidence type="ECO:0000259" key="2">
    <source>
        <dbReference type="Pfam" id="PF20649"/>
    </source>
</evidence>
<evidence type="ECO:0000313" key="3">
    <source>
        <dbReference type="EMBL" id="CAE0362769.1"/>
    </source>
</evidence>
<feature type="domain" description="Conserved oligomeric Golgi complex subunit 5 helical" evidence="2">
    <location>
        <begin position="177"/>
        <end position="343"/>
    </location>
</feature>
<dbReference type="InterPro" id="IPR019465">
    <property type="entry name" value="Cog5"/>
</dbReference>
<accession>A0A7S3JRN0</accession>
<organism evidence="3">
    <name type="scientific">Aureoumbra lagunensis</name>
    <dbReference type="NCBI Taxonomy" id="44058"/>
    <lineage>
        <taxon>Eukaryota</taxon>
        <taxon>Sar</taxon>
        <taxon>Stramenopiles</taxon>
        <taxon>Ochrophyta</taxon>
        <taxon>Pelagophyceae</taxon>
        <taxon>Pelagomonadales</taxon>
        <taxon>Aureoumbra</taxon>
    </lineage>
</organism>
<dbReference type="PANTHER" id="PTHR13228:SF3">
    <property type="entry name" value="CONSERVED OLIGOMERIC GOLGI COMPLEX SUBUNIT 5"/>
    <property type="match status" value="1"/>
</dbReference>
<evidence type="ECO:0000256" key="1">
    <source>
        <dbReference type="SAM" id="Coils"/>
    </source>
</evidence>
<gene>
    <name evidence="3" type="ORF">ALAG00032_LOCUS3510</name>
</gene>
<sequence length="1098" mass="122121">MTEAATKLYDELCGDDEVGEMVDEEFEVARYAAKVMEMEDVEIKKRLEKIETVLSKLDLAMEMHSAESLDALIRGTKKNNVLRRDAEAVEIGAKDLKRRAKGMARKMQEPYEQCSWRVSRLKSIYEANQLIRRCQRALFLFRRLEEKDLKTGDLRELAKIGALLREIDEIVHPAPSLLKVDALRQRVEKIKSARTQVESTAADALDRGLRSLKQTQVDASLRCALALGCGDQALEKAVDRLANDVTTAAKALFERFSEQKMNQSARDLAQDWATAIESSIIRARLIDKTLRAKHFSTLISYKQAVSGHVWLQAAKAVSMCLCDALAPPTTITQDDETVAEVVEILEKKKEEEQSLQQNLAKKLEAEVKAAAKKVLEETSVRGQALVEKSKLLVEQSKRTLLGTNISSTPAAKAALSLAASYPSVRRCFVAMTRRIRTSSSTAFTNIEISDFPQRKRLPLKNKAIWKRLEKRPLRSAALHAPAKSVVSLCEAQFLEIMALGRKKRYQPHWQIDLEPSLKRACNEKETLPPNQDEGPFGIEYLQYLRNLQAAVTKYRGSDVFECIMLPDEDDSDEYVDDEFEEPIQPPKKNTIAIEESNTISPNASIMIDALDPLREKYADLVRARLLEPVLLMFPADHEGFEAMVPTRNDAGRLAQAVKTELKSALDDSGDVALVPIILKQAAQAIDEFARRAITFVAEYEKKKMIRTTAFSTLSAAIDTNSEWRATAGEEREAQLATLCASLRALLIQHLRELVLHLDEYNNCNDVFNHVLGPAMASLDRVSERVALRGLDALAYRIELEFSDSSRSIRRSTSNDSESEACSRAKRALELGRRGYIAVLPSWHCDKFDSPATRSALTALAARLARSAASHAALRGAAGAEESRLSAAADAAALDDTLSAYEITNESDQVNATFRFLGTPSKANAELIEARRELMAFKRLLFIEAASSPTAFLNSARELVAEGSLRPSVAWHALLAAAKFSPLPFELAEPERGGGSATNYIAWLVAGPERFSFVDFDPTSTNDIEVPSDHPLARLEREADAWRDIQRCLAAFANNAAEQGEVSLGSIYDAIYNHGNSLLSTYKNIIIRQQKQQEDSFAS</sequence>
<name>A0A7S3JRN0_9STRA</name>
<feature type="coiled-coil region" evidence="1">
    <location>
        <begin position="338"/>
        <end position="366"/>
    </location>
</feature>
<dbReference type="GO" id="GO:0017119">
    <property type="term" value="C:Golgi transport complex"/>
    <property type="evidence" value="ECO:0007669"/>
    <property type="project" value="InterPro"/>
</dbReference>
<dbReference type="GO" id="GO:0006891">
    <property type="term" value="P:intra-Golgi vesicle-mediated transport"/>
    <property type="evidence" value="ECO:0007669"/>
    <property type="project" value="InterPro"/>
</dbReference>
<dbReference type="EMBL" id="HBIJ01004996">
    <property type="protein sequence ID" value="CAE0362769.1"/>
    <property type="molecule type" value="Transcribed_RNA"/>
</dbReference>
<dbReference type="AlphaFoldDB" id="A0A7S3JRN0"/>
<proteinExistence type="predicted"/>
<protein>
    <recommendedName>
        <fullName evidence="2">Conserved oligomeric Golgi complex subunit 5 helical domain-containing protein</fullName>
    </recommendedName>
</protein>
<keyword evidence="1" id="KW-0175">Coiled coil</keyword>